<keyword evidence="3" id="KW-1185">Reference proteome</keyword>
<organism evidence="2 3">
    <name type="scientific">Polynucleobacter meluiroseus</name>
    <dbReference type="NCBI Taxonomy" id="1938814"/>
    <lineage>
        <taxon>Bacteria</taxon>
        <taxon>Pseudomonadati</taxon>
        <taxon>Pseudomonadota</taxon>
        <taxon>Betaproteobacteria</taxon>
        <taxon>Burkholderiales</taxon>
        <taxon>Burkholderiaceae</taxon>
        <taxon>Polynucleobacter</taxon>
    </lineage>
</organism>
<feature type="transmembrane region" description="Helical" evidence="1">
    <location>
        <begin position="7"/>
        <end position="28"/>
    </location>
</feature>
<dbReference type="OrthoDB" id="8868226at2"/>
<proteinExistence type="predicted"/>
<dbReference type="Proteomes" id="UP000218069">
    <property type="component" value="Unassembled WGS sequence"/>
</dbReference>
<reference evidence="3" key="1">
    <citation type="submission" date="2017-08" db="EMBL/GenBank/DDBJ databases">
        <authorList>
            <person name="Varghese N."/>
            <person name="Submissions S."/>
        </authorList>
    </citation>
    <scope>NUCLEOTIDE SEQUENCE [LARGE SCALE GENOMIC DNA]</scope>
    <source>
        <strain evidence="3">AP-Melu-1000-B4</strain>
    </source>
</reference>
<evidence type="ECO:0000313" key="3">
    <source>
        <dbReference type="Proteomes" id="UP000218069"/>
    </source>
</evidence>
<evidence type="ECO:0000256" key="1">
    <source>
        <dbReference type="SAM" id="Phobius"/>
    </source>
</evidence>
<keyword evidence="1" id="KW-0812">Transmembrane</keyword>
<evidence type="ECO:0000313" key="2">
    <source>
        <dbReference type="EMBL" id="SNX28409.1"/>
    </source>
</evidence>
<dbReference type="AlphaFoldDB" id="A0A240DYX8"/>
<keyword evidence="1" id="KW-1133">Transmembrane helix</keyword>
<feature type="transmembrane region" description="Helical" evidence="1">
    <location>
        <begin position="160"/>
        <end position="184"/>
    </location>
</feature>
<feature type="transmembrane region" description="Helical" evidence="1">
    <location>
        <begin position="122"/>
        <end position="139"/>
    </location>
</feature>
<dbReference type="RefSeq" id="WP_096672523.1">
    <property type="nucleotide sequence ID" value="NZ_OANS01000002.1"/>
</dbReference>
<name>A0A240DYX8_9BURK</name>
<accession>A0A240DYX8</accession>
<keyword evidence="1" id="KW-0472">Membrane</keyword>
<dbReference type="EMBL" id="OANS01000002">
    <property type="protein sequence ID" value="SNX28409.1"/>
    <property type="molecule type" value="Genomic_DNA"/>
</dbReference>
<sequence length="532" mass="57475">MQTPVNLYLPIGIAIGILLVAAFLYWSWSKVIYQSSAQIKDLCGELNGKEAAGGDIFTAAIGSTTNARIIDLLQESKRNLIDIRGDSGSKQYCLKPYSDIWTARNILAGKINLSLYETMPNILIGVGLMFTFIFLALALNDAGQSMSGNQESRDAALKGLIATAGGKFITSIAGLLTSLVWNWAAKLTLEKLETAIDELQAQLRAIVPDNGPQAVIQAQLGMFHEMLSQNHEQVNQLKRFETDFALSISKAIGNALEPLFNDLSVKLIDAFDKLTERISRINEEALKNIMEKFLEAIKGDSAKEMEQFRKTLVEVTEKLNTAGVGAGVSLAQAGDSFGSAISALEKTVTKTNETMLGLESGLQRAKDFTSEGATKLEFVLGGLIGSVNGIDKVIVNVDSFVQKIQSSTESLGLIARSLDTTVASQEVISKEFGVGISAMSSALKDAVNEIKLGTDASRAALSSLRIEFESTKTSIDQTVNHLTSGVSDYSNKVVQLHFKLDEKLAQAISSIHTTITTLEQTMDDFVESLPKS</sequence>
<gene>
    <name evidence="2" type="ORF">SAMN06295945_0739</name>
</gene>
<protein>
    <submittedName>
        <fullName evidence="2">Uncharacterized protein</fullName>
    </submittedName>
</protein>